<evidence type="ECO:0000313" key="7">
    <source>
        <dbReference type="Proteomes" id="UP001324533"/>
    </source>
</evidence>
<dbReference type="SMART" id="SM00382">
    <property type="entry name" value="AAA"/>
    <property type="match status" value="1"/>
</dbReference>
<keyword evidence="6" id="KW-0808">Transferase</keyword>
<accession>A0ABZ0V9K1</accession>
<evidence type="ECO:0000256" key="2">
    <source>
        <dbReference type="ARBA" id="ARBA00022448"/>
    </source>
</evidence>
<dbReference type="InterPro" id="IPR017871">
    <property type="entry name" value="ABC_transporter-like_CS"/>
</dbReference>
<proteinExistence type="inferred from homology"/>
<keyword evidence="2" id="KW-0813">Transport</keyword>
<protein>
    <submittedName>
        <fullName evidence="6">ATP-binding cassette domain-containing protein</fullName>
    </submittedName>
</protein>
<dbReference type="Gene3D" id="3.40.50.300">
    <property type="entry name" value="P-loop containing nucleotide triphosphate hydrolases"/>
    <property type="match status" value="1"/>
</dbReference>
<dbReference type="GO" id="GO:0005524">
    <property type="term" value="F:ATP binding"/>
    <property type="evidence" value="ECO:0007669"/>
    <property type="project" value="UniProtKB-KW"/>
</dbReference>
<dbReference type="PANTHER" id="PTHR42734:SF17">
    <property type="entry name" value="METAL TRANSPORT SYSTEM ATP-BINDING PROTEIN TM_0124-RELATED"/>
    <property type="match status" value="1"/>
</dbReference>
<evidence type="ECO:0000259" key="5">
    <source>
        <dbReference type="PROSITE" id="PS50893"/>
    </source>
</evidence>
<dbReference type="GO" id="GO:0016301">
    <property type="term" value="F:kinase activity"/>
    <property type="evidence" value="ECO:0007669"/>
    <property type="project" value="UniProtKB-KW"/>
</dbReference>
<dbReference type="InterPro" id="IPR003439">
    <property type="entry name" value="ABC_transporter-like_ATP-bd"/>
</dbReference>
<dbReference type="Proteomes" id="UP001324533">
    <property type="component" value="Chromosome"/>
</dbReference>
<dbReference type="InterPro" id="IPR050153">
    <property type="entry name" value="Metal_Ion_Import_ABC"/>
</dbReference>
<keyword evidence="3" id="KW-0547">Nucleotide-binding</keyword>
<dbReference type="InterPro" id="IPR003593">
    <property type="entry name" value="AAA+_ATPase"/>
</dbReference>
<dbReference type="SUPFAM" id="SSF52540">
    <property type="entry name" value="P-loop containing nucleoside triphosphate hydrolases"/>
    <property type="match status" value="1"/>
</dbReference>
<keyword evidence="4 6" id="KW-0067">ATP-binding</keyword>
<keyword evidence="7" id="KW-1185">Reference proteome</keyword>
<keyword evidence="6" id="KW-0418">Kinase</keyword>
<gene>
    <name evidence="6" type="ORF">T9R20_16560</name>
</gene>
<dbReference type="PROSITE" id="PS50893">
    <property type="entry name" value="ABC_TRANSPORTER_2"/>
    <property type="match status" value="1"/>
</dbReference>
<evidence type="ECO:0000256" key="4">
    <source>
        <dbReference type="ARBA" id="ARBA00022840"/>
    </source>
</evidence>
<dbReference type="Pfam" id="PF00005">
    <property type="entry name" value="ABC_tran"/>
    <property type="match status" value="1"/>
</dbReference>
<dbReference type="InterPro" id="IPR027417">
    <property type="entry name" value="P-loop_NTPase"/>
</dbReference>
<reference evidence="6 7" key="1">
    <citation type="submission" date="2023-06" db="EMBL/GenBank/DDBJ databases">
        <title>Rock-solubilizing bacteria, Microbacterium invictum, promotes re-establishment of vegetation in rocky wasteland by accelerating rock bio-weathering and reshaping soil bacterial community.</title>
        <authorList>
            <person name="Liu C."/>
        </authorList>
    </citation>
    <scope>NUCLEOTIDE SEQUENCE [LARGE SCALE GENOMIC DNA]</scope>
    <source>
        <strain evidence="6 7">X-18</strain>
    </source>
</reference>
<organism evidence="6 7">
    <name type="scientific">Microbacterium invictum</name>
    <dbReference type="NCBI Taxonomy" id="515415"/>
    <lineage>
        <taxon>Bacteria</taxon>
        <taxon>Bacillati</taxon>
        <taxon>Actinomycetota</taxon>
        <taxon>Actinomycetes</taxon>
        <taxon>Micrococcales</taxon>
        <taxon>Microbacteriaceae</taxon>
        <taxon>Microbacterium</taxon>
    </lineage>
</organism>
<dbReference type="PROSITE" id="PS00211">
    <property type="entry name" value="ABC_TRANSPORTER_1"/>
    <property type="match status" value="1"/>
</dbReference>
<dbReference type="EMBL" id="CP139779">
    <property type="protein sequence ID" value="WQB70285.1"/>
    <property type="molecule type" value="Genomic_DNA"/>
</dbReference>
<dbReference type="RefSeq" id="WP_322410432.1">
    <property type="nucleotide sequence ID" value="NZ_CP139779.1"/>
</dbReference>
<evidence type="ECO:0000256" key="3">
    <source>
        <dbReference type="ARBA" id="ARBA00022741"/>
    </source>
</evidence>
<sequence>MRTTETGAPGDAAGRPYAAARLDRVGVVFGRRAVLADVSVQISGGELTVITGPNGAGKSTLLEVLSGARSPSVGVRQVPGCAVLAYMPQSVAVTPLLPITVAETVALGLRRGTSRVQRRRAVTDALRRLDIEALARAPLAEVSGGQRQRALLAQALVRRPGMMLLDEPTTGLDTASATRIRQILREESLRGAAVVCVSHDPAVRGLADRIVGLRDGQVSVDY</sequence>
<name>A0ABZ0V9K1_9MICO</name>
<comment type="similarity">
    <text evidence="1">Belongs to the ABC transporter superfamily.</text>
</comment>
<feature type="domain" description="ABC transporter" evidence="5">
    <location>
        <begin position="20"/>
        <end position="222"/>
    </location>
</feature>
<evidence type="ECO:0000313" key="6">
    <source>
        <dbReference type="EMBL" id="WQB70285.1"/>
    </source>
</evidence>
<dbReference type="PANTHER" id="PTHR42734">
    <property type="entry name" value="METAL TRANSPORT SYSTEM ATP-BINDING PROTEIN TM_0124-RELATED"/>
    <property type="match status" value="1"/>
</dbReference>
<evidence type="ECO:0000256" key="1">
    <source>
        <dbReference type="ARBA" id="ARBA00005417"/>
    </source>
</evidence>